<dbReference type="EMBL" id="JABAHT010000043">
    <property type="protein sequence ID" value="KAF4668058.1"/>
    <property type="molecule type" value="Genomic_DNA"/>
</dbReference>
<dbReference type="Proteomes" id="UP000572268">
    <property type="component" value="Unassembled WGS sequence"/>
</dbReference>
<proteinExistence type="predicted"/>
<dbReference type="PROSITE" id="PS00518">
    <property type="entry name" value="ZF_RING_1"/>
    <property type="match status" value="1"/>
</dbReference>
<dbReference type="Pfam" id="PF13639">
    <property type="entry name" value="zf-RING_2"/>
    <property type="match status" value="1"/>
</dbReference>
<sequence length="353" mass="38772">MDFGAWLGNVIGSSRYAAEAQARAEADAERRYRRAQESRRQQDAAAASNFAFPFDPFGAFDLGDPFGMDQPQRPRRESHAPPPASSTAIQGLPQVVITPEDISEDAANNQECSICLEKQHVGNKATKLPCGHIFCTGCIVPWLRKNCTCPVCRYELPTNDARFEAGRKDRMKLRKMRFRKRDLQNMSVRGLRQLMDELGVSAEGCLEKSELLDGLEDSSRVELIPECSSISAHPHVYTKSQLMSMTVPEIKDLMARCNLALPEEAVKKGQLLRMLVSSGRVIVSADDSTDDAGVPDSDSNQAGDSGKDTLESLRSMRVKDLKNLIAAKGGSSSDCVEKADLVQRLISLGALRP</sequence>
<dbReference type="PROSITE" id="PS50089">
    <property type="entry name" value="ZF_RING_2"/>
    <property type="match status" value="1"/>
</dbReference>
<feature type="domain" description="RING-type" evidence="6">
    <location>
        <begin position="112"/>
        <end position="153"/>
    </location>
</feature>
<dbReference type="InterPro" id="IPR019345">
    <property type="entry name" value="ARMET_C"/>
</dbReference>
<dbReference type="SUPFAM" id="SSF68906">
    <property type="entry name" value="SAP domain"/>
    <property type="match status" value="2"/>
</dbReference>
<dbReference type="GO" id="GO:0006511">
    <property type="term" value="P:ubiquitin-dependent protein catabolic process"/>
    <property type="evidence" value="ECO:0007669"/>
    <property type="project" value="TreeGrafter"/>
</dbReference>
<evidence type="ECO:0000259" key="6">
    <source>
        <dbReference type="PROSITE" id="PS50089"/>
    </source>
</evidence>
<dbReference type="InterPro" id="IPR036361">
    <property type="entry name" value="SAP_dom_sf"/>
</dbReference>
<feature type="region of interest" description="Disordered" evidence="5">
    <location>
        <begin position="63"/>
        <end position="88"/>
    </location>
</feature>
<dbReference type="Proteomes" id="UP000570595">
    <property type="component" value="Unassembled WGS sequence"/>
</dbReference>
<reference evidence="9 10" key="1">
    <citation type="submission" date="2020-04" db="EMBL/GenBank/DDBJ databases">
        <title>Perkinsus olseni comparative genomics.</title>
        <authorList>
            <person name="Bogema D.R."/>
        </authorList>
    </citation>
    <scope>NUCLEOTIDE SEQUENCE [LARGE SCALE GENOMIC DNA]</scope>
    <source>
        <strain evidence="8">ATCC PRA-179</strain>
        <strain evidence="7">ATCC PRA-31</strain>
    </source>
</reference>
<comment type="caution">
    <text evidence="8">The sequence shown here is derived from an EMBL/GenBank/DDBJ whole genome shotgun (WGS) entry which is preliminary data.</text>
</comment>
<dbReference type="SUPFAM" id="SSF57850">
    <property type="entry name" value="RING/U-box"/>
    <property type="match status" value="1"/>
</dbReference>
<evidence type="ECO:0000256" key="3">
    <source>
        <dbReference type="ARBA" id="ARBA00022833"/>
    </source>
</evidence>
<dbReference type="SMART" id="SM00184">
    <property type="entry name" value="RING"/>
    <property type="match status" value="1"/>
</dbReference>
<dbReference type="InterPro" id="IPR017907">
    <property type="entry name" value="Znf_RING_CS"/>
</dbReference>
<evidence type="ECO:0000313" key="7">
    <source>
        <dbReference type="EMBL" id="KAF4656050.1"/>
    </source>
</evidence>
<evidence type="ECO:0000256" key="2">
    <source>
        <dbReference type="ARBA" id="ARBA00022771"/>
    </source>
</evidence>
<evidence type="ECO:0000256" key="1">
    <source>
        <dbReference type="ARBA" id="ARBA00022723"/>
    </source>
</evidence>
<evidence type="ECO:0000313" key="9">
    <source>
        <dbReference type="Proteomes" id="UP000570595"/>
    </source>
</evidence>
<dbReference type="GO" id="GO:0008270">
    <property type="term" value="F:zinc ion binding"/>
    <property type="evidence" value="ECO:0007669"/>
    <property type="project" value="UniProtKB-KW"/>
</dbReference>
<dbReference type="Gene3D" id="3.30.40.10">
    <property type="entry name" value="Zinc/RING finger domain, C3HC4 (zinc finger)"/>
    <property type="match status" value="1"/>
</dbReference>
<evidence type="ECO:0000256" key="5">
    <source>
        <dbReference type="SAM" id="MobiDB-lite"/>
    </source>
</evidence>
<dbReference type="InterPro" id="IPR001841">
    <property type="entry name" value="Znf_RING"/>
</dbReference>
<dbReference type="InterPro" id="IPR051834">
    <property type="entry name" value="RING_finger_E3_ligase"/>
</dbReference>
<protein>
    <recommendedName>
        <fullName evidence="6">RING-type domain-containing protein</fullName>
    </recommendedName>
</protein>
<accession>A0A7J6M914</accession>
<dbReference type="InterPro" id="IPR013083">
    <property type="entry name" value="Znf_RING/FYVE/PHD"/>
</dbReference>
<organism evidence="8 9">
    <name type="scientific">Perkinsus olseni</name>
    <name type="common">Perkinsus atlanticus</name>
    <dbReference type="NCBI Taxonomy" id="32597"/>
    <lineage>
        <taxon>Eukaryota</taxon>
        <taxon>Sar</taxon>
        <taxon>Alveolata</taxon>
        <taxon>Perkinsozoa</taxon>
        <taxon>Perkinsea</taxon>
        <taxon>Perkinsida</taxon>
        <taxon>Perkinsidae</taxon>
        <taxon>Perkinsus</taxon>
    </lineage>
</organism>
<keyword evidence="1" id="KW-0479">Metal-binding</keyword>
<evidence type="ECO:0000256" key="4">
    <source>
        <dbReference type="PROSITE-ProRule" id="PRU00175"/>
    </source>
</evidence>
<dbReference type="CDD" id="cd16561">
    <property type="entry name" value="RING-HC_RNF213"/>
    <property type="match status" value="1"/>
</dbReference>
<dbReference type="GO" id="GO:0005634">
    <property type="term" value="C:nucleus"/>
    <property type="evidence" value="ECO:0007669"/>
    <property type="project" value="TreeGrafter"/>
</dbReference>
<keyword evidence="2 4" id="KW-0863">Zinc-finger</keyword>
<dbReference type="PANTHER" id="PTHR45931:SF3">
    <property type="entry name" value="RING ZINC FINGER-CONTAINING PROTEIN"/>
    <property type="match status" value="1"/>
</dbReference>
<gene>
    <name evidence="7" type="ORF">FOL46_008014</name>
    <name evidence="8" type="ORF">FOZ61_007190</name>
</gene>
<evidence type="ECO:0000313" key="8">
    <source>
        <dbReference type="EMBL" id="KAF4668058.1"/>
    </source>
</evidence>
<feature type="compositionally biased region" description="Basic and acidic residues" evidence="5">
    <location>
        <begin position="23"/>
        <end position="42"/>
    </location>
</feature>
<feature type="region of interest" description="Disordered" evidence="5">
    <location>
        <begin position="23"/>
        <end position="45"/>
    </location>
</feature>
<dbReference type="EMBL" id="JABANN010000606">
    <property type="protein sequence ID" value="KAF4656050.1"/>
    <property type="molecule type" value="Genomic_DNA"/>
</dbReference>
<dbReference type="OrthoDB" id="421575at2759"/>
<name>A0A7J6M914_PEROL</name>
<feature type="region of interest" description="Disordered" evidence="5">
    <location>
        <begin position="286"/>
        <end position="310"/>
    </location>
</feature>
<dbReference type="Pfam" id="PF10208">
    <property type="entry name" value="ARMET_C"/>
    <property type="match status" value="1"/>
</dbReference>
<dbReference type="GO" id="GO:0061630">
    <property type="term" value="F:ubiquitin protein ligase activity"/>
    <property type="evidence" value="ECO:0007669"/>
    <property type="project" value="TreeGrafter"/>
</dbReference>
<dbReference type="PANTHER" id="PTHR45931">
    <property type="entry name" value="SI:CH211-59O9.10"/>
    <property type="match status" value="1"/>
</dbReference>
<dbReference type="Gene3D" id="1.10.720.30">
    <property type="entry name" value="SAP domain"/>
    <property type="match status" value="2"/>
</dbReference>
<evidence type="ECO:0000313" key="10">
    <source>
        <dbReference type="Proteomes" id="UP000572268"/>
    </source>
</evidence>
<dbReference type="AlphaFoldDB" id="A0A7J6M914"/>
<keyword evidence="3" id="KW-0862">Zinc</keyword>